<organism evidence="2 3">
    <name type="scientific">Brevibacterium salitolerans</name>
    <dbReference type="NCBI Taxonomy" id="1403566"/>
    <lineage>
        <taxon>Bacteria</taxon>
        <taxon>Bacillati</taxon>
        <taxon>Actinomycetota</taxon>
        <taxon>Actinomycetes</taxon>
        <taxon>Micrococcales</taxon>
        <taxon>Brevibacteriaceae</taxon>
        <taxon>Brevibacterium</taxon>
    </lineage>
</organism>
<proteinExistence type="predicted"/>
<protein>
    <submittedName>
        <fullName evidence="2">Uncharacterized protein</fullName>
    </submittedName>
</protein>
<comment type="caution">
    <text evidence="2">The sequence shown here is derived from an EMBL/GenBank/DDBJ whole genome shotgun (WGS) entry which is preliminary data.</text>
</comment>
<dbReference type="RefSeq" id="WP_344338451.1">
    <property type="nucleotide sequence ID" value="NZ_BAAAPZ010000019.1"/>
</dbReference>
<dbReference type="EMBL" id="BAAAPZ010000019">
    <property type="protein sequence ID" value="GAA2105923.1"/>
    <property type="molecule type" value="Genomic_DNA"/>
</dbReference>
<evidence type="ECO:0000256" key="1">
    <source>
        <dbReference type="SAM" id="MobiDB-lite"/>
    </source>
</evidence>
<keyword evidence="3" id="KW-1185">Reference proteome</keyword>
<name>A0ABN2X5Z4_9MICO</name>
<sequence>MEETGSCGAGALALLPLEDFLQEPEAGPAVAEPEPAPGGGPECQVGPASARAVLEFAVTEIRRVNGAGAARAGGLSPGAACFSAAGALSLDLIDADDALALDVLESSRFPRLIPDCWRESADAERLLYRCAWLKAHFPVEFLAALMECGEGPAQRLAAAAEARRVRIPLLPADINFSGRTHLVTPARRKAKAIRLPLPGGLFGAPFVGSGRAHALSERDWDRLRRARPFSSLADVVARARLPRGLLMDAAQAGAFDSLVRREGEAEEAARARAITLTRQSTATGRKRGADGQLELIGEEDVEVRQPGAAQSDAAEASAAGSFPFGSEVERSGSLLETEVGGDGEREGADEETALAAGDAAEESAGALIAGEPLRAEFYRGSDVAERFAPLLAELGVTPLGELPAFRPGSEVVLAGLRVSAPGSGRGEASVEVSIEDGTGRVDAVLGGGFHSAVHTQLAGISRMVLHGRVRDDEGGGTVLEADEVHDLTQMWRDWQALRGG</sequence>
<evidence type="ECO:0000313" key="3">
    <source>
        <dbReference type="Proteomes" id="UP001500984"/>
    </source>
</evidence>
<dbReference type="Proteomes" id="UP001500984">
    <property type="component" value="Unassembled WGS sequence"/>
</dbReference>
<gene>
    <name evidence="2" type="ORF">GCM10009823_31670</name>
</gene>
<reference evidence="2 3" key="1">
    <citation type="journal article" date="2019" name="Int. J. Syst. Evol. Microbiol.">
        <title>The Global Catalogue of Microorganisms (GCM) 10K type strain sequencing project: providing services to taxonomists for standard genome sequencing and annotation.</title>
        <authorList>
            <consortium name="The Broad Institute Genomics Platform"/>
            <consortium name="The Broad Institute Genome Sequencing Center for Infectious Disease"/>
            <person name="Wu L."/>
            <person name="Ma J."/>
        </authorList>
    </citation>
    <scope>NUCLEOTIDE SEQUENCE [LARGE SCALE GENOMIC DNA]</scope>
    <source>
        <strain evidence="2 3">JCM 15900</strain>
    </source>
</reference>
<accession>A0ABN2X5Z4</accession>
<dbReference type="InterPro" id="IPR004805">
    <property type="entry name" value="DnaE2/DnaE/PolC"/>
</dbReference>
<feature type="region of interest" description="Disordered" evidence="1">
    <location>
        <begin position="279"/>
        <end position="332"/>
    </location>
</feature>
<evidence type="ECO:0000313" key="2">
    <source>
        <dbReference type="EMBL" id="GAA2105923.1"/>
    </source>
</evidence>
<feature type="compositionally biased region" description="Low complexity" evidence="1">
    <location>
        <begin position="305"/>
        <end position="326"/>
    </location>
</feature>
<dbReference type="PANTHER" id="PTHR32294">
    <property type="entry name" value="DNA POLYMERASE III SUBUNIT ALPHA"/>
    <property type="match status" value="1"/>
</dbReference>